<proteinExistence type="inferred from homology"/>
<evidence type="ECO:0000256" key="8">
    <source>
        <dbReference type="ARBA" id="ARBA00023136"/>
    </source>
</evidence>
<feature type="domain" description="Neurotransmitter-gated ion-channel ligand-binding" evidence="16">
    <location>
        <begin position="2"/>
        <end position="195"/>
    </location>
</feature>
<gene>
    <name evidence="18" type="ORF">ACJMK2_042892</name>
</gene>
<comment type="subcellular location">
    <subcellularLocation>
        <location evidence="14">Synaptic cell membrane</location>
        <topology evidence="14">Multi-pass membrane protein</topology>
    </subcellularLocation>
</comment>
<evidence type="ECO:0000313" key="19">
    <source>
        <dbReference type="Proteomes" id="UP001634394"/>
    </source>
</evidence>
<reference evidence="18 19" key="1">
    <citation type="submission" date="2024-11" db="EMBL/GenBank/DDBJ databases">
        <title>Chromosome-level genome assembly of the freshwater bivalve Anodonta woodiana.</title>
        <authorList>
            <person name="Chen X."/>
        </authorList>
    </citation>
    <scope>NUCLEOTIDE SEQUENCE [LARGE SCALE GENOMIC DNA]</scope>
    <source>
        <strain evidence="18">MN2024</strain>
        <tissue evidence="18">Gills</tissue>
    </source>
</reference>
<dbReference type="InterPro" id="IPR006201">
    <property type="entry name" value="Neur_channel"/>
</dbReference>
<comment type="similarity">
    <text evidence="1">Belongs to the ligand-gated ion channel (TC 1.A.9) family. Acetylcholine receptor (TC 1.A.9.1) subfamily.</text>
</comment>
<dbReference type="InterPro" id="IPR038050">
    <property type="entry name" value="Neuro_actylchol_rec"/>
</dbReference>
<dbReference type="InterPro" id="IPR018000">
    <property type="entry name" value="Neurotransmitter_ion_chnl_CS"/>
</dbReference>
<organism evidence="18 19">
    <name type="scientific">Sinanodonta woodiana</name>
    <name type="common">Chinese pond mussel</name>
    <name type="synonym">Anodonta woodiana</name>
    <dbReference type="NCBI Taxonomy" id="1069815"/>
    <lineage>
        <taxon>Eukaryota</taxon>
        <taxon>Metazoa</taxon>
        <taxon>Spiralia</taxon>
        <taxon>Lophotrochozoa</taxon>
        <taxon>Mollusca</taxon>
        <taxon>Bivalvia</taxon>
        <taxon>Autobranchia</taxon>
        <taxon>Heteroconchia</taxon>
        <taxon>Palaeoheterodonta</taxon>
        <taxon>Unionida</taxon>
        <taxon>Unionoidea</taxon>
        <taxon>Unionidae</taxon>
        <taxon>Unioninae</taxon>
        <taxon>Sinanodonta</taxon>
    </lineage>
</organism>
<evidence type="ECO:0000256" key="12">
    <source>
        <dbReference type="ARBA" id="ARBA00023286"/>
    </source>
</evidence>
<evidence type="ECO:0000256" key="10">
    <source>
        <dbReference type="ARBA" id="ARBA00023170"/>
    </source>
</evidence>
<evidence type="ECO:0000259" key="17">
    <source>
        <dbReference type="Pfam" id="PF02932"/>
    </source>
</evidence>
<dbReference type="PRINTS" id="PR00252">
    <property type="entry name" value="NRIONCHANNEL"/>
</dbReference>
<evidence type="ECO:0000256" key="15">
    <source>
        <dbReference type="RuleBase" id="RU000687"/>
    </source>
</evidence>
<dbReference type="InterPro" id="IPR002394">
    <property type="entry name" value="Nicotinic_acetylcholine_rcpt"/>
</dbReference>
<keyword evidence="12" id="KW-1071">Ligand-gated ion channel</keyword>
<dbReference type="FunFam" id="2.70.170.10:FF:000016">
    <property type="entry name" value="Nicotinic acetylcholine receptor subunit"/>
    <property type="match status" value="1"/>
</dbReference>
<dbReference type="Pfam" id="PF02932">
    <property type="entry name" value="Neur_chan_memb"/>
    <property type="match status" value="1"/>
</dbReference>
<keyword evidence="3" id="KW-1003">Cell membrane</keyword>
<evidence type="ECO:0000256" key="7">
    <source>
        <dbReference type="ARBA" id="ARBA00023065"/>
    </source>
</evidence>
<dbReference type="Pfam" id="PF02931">
    <property type="entry name" value="Neur_chan_LBD"/>
    <property type="match status" value="1"/>
</dbReference>
<evidence type="ECO:0000256" key="3">
    <source>
        <dbReference type="ARBA" id="ARBA00022475"/>
    </source>
</evidence>
<sequence>MERPVENESLPLIVKFGMILQQIIDVDEKNQIIYTNIWFLFQKWKDTNLQWDPYEFGGIKSLRIPAKEIWRPDILMYNSADEAFDGTYHTNVIVDHEGNTLWVPPGMFKSTCAIDITWFPFDDQKCSLKFGSWTYDGRFIDLYMDNEAGGDITTFIRNGEWDLTGVPGVKNVKTYQCCPERYIDITYTIHIRRRTLYYGFNIIIPCLLISSMSLLLFMLPPDAGEKISLGVTILLSLMVFLLLVAETMPPTSDALPLIGIYFCCIMIMCSLSVLFTVIVLNYHHRGPETHKLPQWVKRGINGWLAYVLRMKRPEMEKRKHTIIQRDRLGDIHMNERTTHTLLPNLLELEEDVHASPAAENGICGAPPLTRDEWMGNVSCDSSSKVTDCSAPCARRYMISILKEIRKITAKLKGEEEESEIKNEWKFAALVIDRLCFWVCLTFTLTSTLTIFISAPHLVA</sequence>
<evidence type="ECO:0000256" key="13">
    <source>
        <dbReference type="ARBA" id="ARBA00023303"/>
    </source>
</evidence>
<dbReference type="PANTHER" id="PTHR18945">
    <property type="entry name" value="NEUROTRANSMITTER GATED ION CHANNEL"/>
    <property type="match status" value="1"/>
</dbReference>
<dbReference type="GO" id="GO:0034220">
    <property type="term" value="P:monoatomic ion transmembrane transport"/>
    <property type="evidence" value="ECO:0007669"/>
    <property type="project" value="UniProtKB-KW"/>
</dbReference>
<dbReference type="PRINTS" id="PR00254">
    <property type="entry name" value="NICOTINICR"/>
</dbReference>
<dbReference type="PROSITE" id="PS00236">
    <property type="entry name" value="NEUROTR_ION_CHANNEL"/>
    <property type="match status" value="1"/>
</dbReference>
<dbReference type="Gene3D" id="1.20.58.390">
    <property type="entry name" value="Neurotransmitter-gated ion-channel transmembrane domain"/>
    <property type="match status" value="2"/>
</dbReference>
<dbReference type="NCBIfam" id="TIGR00860">
    <property type="entry name" value="LIC"/>
    <property type="match status" value="1"/>
</dbReference>
<feature type="transmembrane region" description="Helical" evidence="15">
    <location>
        <begin position="434"/>
        <end position="454"/>
    </location>
</feature>
<evidence type="ECO:0000256" key="14">
    <source>
        <dbReference type="ARBA" id="ARBA00034099"/>
    </source>
</evidence>
<evidence type="ECO:0000256" key="1">
    <source>
        <dbReference type="ARBA" id="ARBA00009237"/>
    </source>
</evidence>
<evidence type="ECO:0000256" key="4">
    <source>
        <dbReference type="ARBA" id="ARBA00022692"/>
    </source>
</evidence>
<dbReference type="FunFam" id="1.20.58.390:FF:000073">
    <property type="entry name" value="Neuronal acetylcholine receptor subunit alpha-9-II"/>
    <property type="match status" value="1"/>
</dbReference>
<keyword evidence="8 15" id="KW-0472">Membrane</keyword>
<keyword evidence="6" id="KW-0770">Synapse</keyword>
<feature type="transmembrane region" description="Helical" evidence="15">
    <location>
        <begin position="196"/>
        <end position="220"/>
    </location>
</feature>
<feature type="domain" description="Neurotransmitter-gated ion-channel transmembrane" evidence="17">
    <location>
        <begin position="202"/>
        <end position="451"/>
    </location>
</feature>
<comment type="caution">
    <text evidence="18">The sequence shown here is derived from an EMBL/GenBank/DDBJ whole genome shotgun (WGS) entry which is preliminary data.</text>
</comment>
<dbReference type="InterPro" id="IPR036719">
    <property type="entry name" value="Neuro-gated_channel_TM_sf"/>
</dbReference>
<evidence type="ECO:0000256" key="5">
    <source>
        <dbReference type="ARBA" id="ARBA00022989"/>
    </source>
</evidence>
<protein>
    <recommendedName>
        <fullName evidence="20">Neuronal acetylcholine receptor subunit alpha-7</fullName>
    </recommendedName>
</protein>
<dbReference type="CDD" id="cd18997">
    <property type="entry name" value="LGIC_ECD_nAChR"/>
    <property type="match status" value="1"/>
</dbReference>
<feature type="transmembrane region" description="Helical" evidence="15">
    <location>
        <begin position="227"/>
        <end position="245"/>
    </location>
</feature>
<dbReference type="SUPFAM" id="SSF90112">
    <property type="entry name" value="Neurotransmitter-gated ion-channel transmembrane pore"/>
    <property type="match status" value="1"/>
</dbReference>
<dbReference type="SUPFAM" id="SSF63712">
    <property type="entry name" value="Nicotinic receptor ligand binding domain-like"/>
    <property type="match status" value="1"/>
</dbReference>
<keyword evidence="11" id="KW-0325">Glycoprotein</keyword>
<evidence type="ECO:0000256" key="2">
    <source>
        <dbReference type="ARBA" id="ARBA00022448"/>
    </source>
</evidence>
<evidence type="ECO:0008006" key="20">
    <source>
        <dbReference type="Google" id="ProtNLM"/>
    </source>
</evidence>
<keyword evidence="10" id="KW-0675">Receptor</keyword>
<keyword evidence="4 15" id="KW-0812">Transmembrane</keyword>
<keyword evidence="13 15" id="KW-0407">Ion channel</keyword>
<keyword evidence="7 15" id="KW-0406">Ion transport</keyword>
<dbReference type="CDD" id="cd19051">
    <property type="entry name" value="LGIC_TM_cation"/>
    <property type="match status" value="1"/>
</dbReference>
<dbReference type="InterPro" id="IPR006029">
    <property type="entry name" value="Neurotrans-gated_channel_TM"/>
</dbReference>
<evidence type="ECO:0000256" key="9">
    <source>
        <dbReference type="ARBA" id="ARBA00023157"/>
    </source>
</evidence>
<keyword evidence="5 15" id="KW-1133">Transmembrane helix</keyword>
<keyword evidence="9" id="KW-1015">Disulfide bond</keyword>
<dbReference type="GO" id="GO:0097060">
    <property type="term" value="C:synaptic membrane"/>
    <property type="evidence" value="ECO:0007669"/>
    <property type="project" value="UniProtKB-SubCell"/>
</dbReference>
<dbReference type="Proteomes" id="UP001634394">
    <property type="component" value="Unassembled WGS sequence"/>
</dbReference>
<dbReference type="InterPro" id="IPR036734">
    <property type="entry name" value="Neur_chan_lig-bd_sf"/>
</dbReference>
<name>A0ABD3VVQ1_SINWO</name>
<dbReference type="Gene3D" id="2.70.170.10">
    <property type="entry name" value="Neurotransmitter-gated ion-channel ligand-binding domain"/>
    <property type="match status" value="1"/>
</dbReference>
<evidence type="ECO:0000259" key="16">
    <source>
        <dbReference type="Pfam" id="PF02931"/>
    </source>
</evidence>
<dbReference type="AlphaFoldDB" id="A0ABD3VVQ1"/>
<dbReference type="EMBL" id="JBJQND010000009">
    <property type="protein sequence ID" value="KAL3865516.1"/>
    <property type="molecule type" value="Genomic_DNA"/>
</dbReference>
<keyword evidence="19" id="KW-1185">Reference proteome</keyword>
<evidence type="ECO:0000256" key="11">
    <source>
        <dbReference type="ARBA" id="ARBA00023180"/>
    </source>
</evidence>
<evidence type="ECO:0000256" key="6">
    <source>
        <dbReference type="ARBA" id="ARBA00023018"/>
    </source>
</evidence>
<dbReference type="InterPro" id="IPR006202">
    <property type="entry name" value="Neur_chan_lig-bd"/>
</dbReference>
<accession>A0ABD3VVQ1</accession>
<evidence type="ECO:0000313" key="18">
    <source>
        <dbReference type="EMBL" id="KAL3865516.1"/>
    </source>
</evidence>
<feature type="transmembrane region" description="Helical" evidence="15">
    <location>
        <begin position="257"/>
        <end position="282"/>
    </location>
</feature>
<keyword evidence="2 15" id="KW-0813">Transport</keyword>